<protein>
    <submittedName>
        <fullName evidence="1">Uncharacterized protein</fullName>
    </submittedName>
</protein>
<dbReference type="EMBL" id="FN543104">
    <property type="protein sequence ID" value="CBA29488.1"/>
    <property type="molecule type" value="Genomic_DNA"/>
</dbReference>
<dbReference type="AlphaFoldDB" id="C9YAT9"/>
<gene>
    <name evidence="1" type="ORF">Csp_A12400</name>
</gene>
<name>C9YAT9_CURXX</name>
<reference evidence="1" key="1">
    <citation type="journal article" date="2010" name="Nature">
        <title>The dynamic genome of Hydra.</title>
        <authorList>
            <person name="Chapman J.A."/>
            <person name="Kirkness E.F."/>
            <person name="Simakov O."/>
            <person name="Hampson S.E."/>
            <person name="Mitros T."/>
            <person name="Weinmaier T."/>
            <person name="Rattei T."/>
            <person name="Balasubramanian P.G."/>
            <person name="Borman J."/>
            <person name="Busam D."/>
            <person name="Disbennett K."/>
            <person name="Pfannkoch C."/>
            <person name="Sumin N."/>
            <person name="Sutton G."/>
            <person name="Viswanathan L."/>
            <person name="Walenz B."/>
            <person name="Goodstein D.M."/>
            <person name="Hellsten U."/>
            <person name="Kawashima T."/>
            <person name="Prochnik S.E."/>
            <person name="Putnam N.H."/>
            <person name="Shu S."/>
            <person name="Blumberg B."/>
            <person name="Dana C.E."/>
            <person name="Gee L."/>
            <person name="Kibler D.F."/>
            <person name="Law L."/>
            <person name="Lindgens D."/>
            <person name="Martinez D.E."/>
            <person name="Peng J."/>
            <person name="Wigge P.A."/>
            <person name="Bertulat B."/>
            <person name="Guder C."/>
            <person name="Nakamura Y."/>
            <person name="Ozbek S."/>
            <person name="Watanabe H."/>
            <person name="Khalturin K."/>
            <person name="Hemmrich G."/>
            <person name="Franke A."/>
            <person name="Augustin R."/>
            <person name="Fraune S."/>
            <person name="Hayakawa E."/>
            <person name="Hayakawa S."/>
            <person name="Hirose M."/>
            <person name="Hwang J."/>
            <person name="Ikeo K."/>
            <person name="Nishimiya-Fujisawa C."/>
            <person name="Ogura A."/>
            <person name="Takahashi T."/>
            <person name="Steinmetz P.R."/>
            <person name="Zhang X."/>
            <person name="Aufschnaiter R."/>
            <person name="Eder M.K."/>
            <person name="Gorny A.K."/>
            <person name="Salvenmoser W."/>
            <person name="Heimberg A.M."/>
            <person name="Wheeler B.M."/>
            <person name="Peterson K.J."/>
            <person name="Boettger A."/>
            <person name="Tischler P."/>
            <person name="Wolf A."/>
            <person name="Gojobori T."/>
            <person name="Remington K.A."/>
            <person name="Strausberg R.L."/>
            <person name="Venter J."/>
            <person name="Technau U."/>
            <person name="Hobmayer B."/>
            <person name="Bosch T.C."/>
            <person name="Holstein T.W."/>
            <person name="Fujisawa T."/>
            <person name="Bode H.R."/>
            <person name="David C.N."/>
            <person name="Rokhsar D.S."/>
            <person name="Steele R.E."/>
        </authorList>
    </citation>
    <scope>NUCLEOTIDE SEQUENCE</scope>
</reference>
<evidence type="ECO:0000313" key="1">
    <source>
        <dbReference type="EMBL" id="CBA29488.1"/>
    </source>
</evidence>
<proteinExistence type="predicted"/>
<accession>C9YAT9</accession>
<sequence length="37" mass="4332">MAHCFQVLQSSINISICEMNKHDLKFQNKYEKLGVPH</sequence>
<organism evidence="1">
    <name type="scientific">Curvibacter symbiont subsp. Hydra magnipapillata</name>
    <dbReference type="NCBI Taxonomy" id="667019"/>
    <lineage>
        <taxon>Bacteria</taxon>
        <taxon>Pseudomonadati</taxon>
        <taxon>Pseudomonadota</taxon>
        <taxon>Betaproteobacteria</taxon>
        <taxon>Burkholderiales</taxon>
        <taxon>Comamonadaceae</taxon>
        <taxon>Curvibacter</taxon>
    </lineage>
</organism>